<keyword evidence="1" id="KW-0812">Transmembrane</keyword>
<dbReference type="AlphaFoldDB" id="A0A2G6KAW5"/>
<evidence type="ECO:0000256" key="1">
    <source>
        <dbReference type="SAM" id="Phobius"/>
    </source>
</evidence>
<feature type="transmembrane region" description="Helical" evidence="1">
    <location>
        <begin position="6"/>
        <end position="25"/>
    </location>
</feature>
<dbReference type="Proteomes" id="UP000230821">
    <property type="component" value="Unassembled WGS sequence"/>
</dbReference>
<keyword evidence="1" id="KW-1133">Transmembrane helix</keyword>
<evidence type="ECO:0000313" key="3">
    <source>
        <dbReference type="Proteomes" id="UP000230821"/>
    </source>
</evidence>
<accession>A0A2G6KAW5</accession>
<reference evidence="2 3" key="1">
    <citation type="submission" date="2017-10" db="EMBL/GenBank/DDBJ databases">
        <title>Novel microbial diversity and functional potential in the marine mammal oral microbiome.</title>
        <authorList>
            <person name="Dudek N.K."/>
            <person name="Sun C.L."/>
            <person name="Burstein D."/>
            <person name="Kantor R.S."/>
            <person name="Aliaga Goltsman D.S."/>
            <person name="Bik E.M."/>
            <person name="Thomas B.C."/>
            <person name="Banfield J.F."/>
            <person name="Relman D.A."/>
        </authorList>
    </citation>
    <scope>NUCLEOTIDE SEQUENCE [LARGE SCALE GENOMIC DNA]</scope>
    <source>
        <strain evidence="2">DOLJORAL78_47_16</strain>
    </source>
</reference>
<evidence type="ECO:0000313" key="2">
    <source>
        <dbReference type="EMBL" id="PIE32803.1"/>
    </source>
</evidence>
<gene>
    <name evidence="2" type="ORF">CSA56_13990</name>
</gene>
<name>A0A2G6KAW5_9BACT</name>
<protein>
    <submittedName>
        <fullName evidence="2">Uncharacterized protein</fullName>
    </submittedName>
</protein>
<sequence length="82" mass="8930">MVFIAMKLFFGGGCVVQAFFGGYVGSIPRFTVEMIMMLASSFFGGALVGFLSPGFRIFEPAIGAFLAVLRTLLYSVFTPRTR</sequence>
<feature type="transmembrane region" description="Helical" evidence="1">
    <location>
        <begin position="57"/>
        <end position="77"/>
    </location>
</feature>
<dbReference type="EMBL" id="PDSK01000107">
    <property type="protein sequence ID" value="PIE32803.1"/>
    <property type="molecule type" value="Genomic_DNA"/>
</dbReference>
<proteinExistence type="predicted"/>
<feature type="transmembrane region" description="Helical" evidence="1">
    <location>
        <begin position="32"/>
        <end position="51"/>
    </location>
</feature>
<organism evidence="2 3">
    <name type="scientific">candidate division KSB3 bacterium</name>
    <dbReference type="NCBI Taxonomy" id="2044937"/>
    <lineage>
        <taxon>Bacteria</taxon>
        <taxon>candidate division KSB3</taxon>
    </lineage>
</organism>
<keyword evidence="1" id="KW-0472">Membrane</keyword>
<comment type="caution">
    <text evidence="2">The sequence shown here is derived from an EMBL/GenBank/DDBJ whole genome shotgun (WGS) entry which is preliminary data.</text>
</comment>